<sequence length="140" mass="14438">MGVNQGTGDALRILSGLHPSVSMTISGASMPAGAVLLRCPRFVGPNPETECRVVPEAALKRHSSAVPSFIWVETSLVLSAIFESRSTLETLRGLSFQESSPLRAISIGSPSLALATRLWTGQGVGGSMGAPGLFSLASGT</sequence>
<name>A0ACB8F789_9SAUR</name>
<protein>
    <submittedName>
        <fullName evidence="1">Uncharacterized protein</fullName>
    </submittedName>
</protein>
<dbReference type="Proteomes" id="UP000827872">
    <property type="component" value="Linkage Group LG08"/>
</dbReference>
<keyword evidence="2" id="KW-1185">Reference proteome</keyword>
<evidence type="ECO:0000313" key="1">
    <source>
        <dbReference type="EMBL" id="KAH8001274.1"/>
    </source>
</evidence>
<proteinExistence type="predicted"/>
<reference evidence="1" key="1">
    <citation type="submission" date="2021-08" db="EMBL/GenBank/DDBJ databases">
        <title>The first chromosome-level gecko genome reveals the dynamic sex chromosomes of Neotropical dwarf geckos (Sphaerodactylidae: Sphaerodactylus).</title>
        <authorList>
            <person name="Pinto B.J."/>
            <person name="Keating S.E."/>
            <person name="Gamble T."/>
        </authorList>
    </citation>
    <scope>NUCLEOTIDE SEQUENCE</scope>
    <source>
        <strain evidence="1">TG3544</strain>
    </source>
</reference>
<comment type="caution">
    <text evidence="1">The sequence shown here is derived from an EMBL/GenBank/DDBJ whole genome shotgun (WGS) entry which is preliminary data.</text>
</comment>
<dbReference type="EMBL" id="CM037621">
    <property type="protein sequence ID" value="KAH8001274.1"/>
    <property type="molecule type" value="Genomic_DNA"/>
</dbReference>
<gene>
    <name evidence="1" type="ORF">K3G42_003626</name>
</gene>
<evidence type="ECO:0000313" key="2">
    <source>
        <dbReference type="Proteomes" id="UP000827872"/>
    </source>
</evidence>
<accession>A0ACB8F789</accession>
<organism evidence="1 2">
    <name type="scientific">Sphaerodactylus townsendi</name>
    <dbReference type="NCBI Taxonomy" id="933632"/>
    <lineage>
        <taxon>Eukaryota</taxon>
        <taxon>Metazoa</taxon>
        <taxon>Chordata</taxon>
        <taxon>Craniata</taxon>
        <taxon>Vertebrata</taxon>
        <taxon>Euteleostomi</taxon>
        <taxon>Lepidosauria</taxon>
        <taxon>Squamata</taxon>
        <taxon>Bifurcata</taxon>
        <taxon>Gekkota</taxon>
        <taxon>Sphaerodactylidae</taxon>
        <taxon>Sphaerodactylus</taxon>
    </lineage>
</organism>